<comment type="subunit">
    <text evidence="5">Part of the 50S ribosomal subunit.</text>
</comment>
<organism evidence="8 9">
    <name type="scientific">Ureaplasma zalophigenitalium</name>
    <dbReference type="NCBI Taxonomy" id="907723"/>
    <lineage>
        <taxon>Bacteria</taxon>
        <taxon>Bacillati</taxon>
        <taxon>Mycoplasmatota</taxon>
        <taxon>Mycoplasmoidales</taxon>
        <taxon>Mycoplasmoidaceae</taxon>
        <taxon>Ureaplasma</taxon>
    </lineage>
</organism>
<dbReference type="InterPro" id="IPR005825">
    <property type="entry name" value="Ribosomal_uL24_CS"/>
</dbReference>
<keyword evidence="5" id="KW-0694">RNA-binding</keyword>
<dbReference type="PANTHER" id="PTHR12903">
    <property type="entry name" value="MITOCHONDRIAL RIBOSOMAL PROTEIN L24"/>
    <property type="match status" value="1"/>
</dbReference>
<comment type="similarity">
    <text evidence="1 5 6">Belongs to the universal ribosomal protein uL24 family.</text>
</comment>
<dbReference type="InterPro" id="IPR008991">
    <property type="entry name" value="Translation_prot_SH3-like_sf"/>
</dbReference>
<dbReference type="NCBIfam" id="TIGR01079">
    <property type="entry name" value="rplX_bact"/>
    <property type="match status" value="1"/>
</dbReference>
<protein>
    <recommendedName>
        <fullName evidence="4 5">Large ribosomal subunit protein uL24</fullName>
    </recommendedName>
</protein>
<dbReference type="InterPro" id="IPR005824">
    <property type="entry name" value="KOW"/>
</dbReference>
<accession>A0ABT3BNR1</accession>
<evidence type="ECO:0000256" key="4">
    <source>
        <dbReference type="ARBA" id="ARBA00035206"/>
    </source>
</evidence>
<evidence type="ECO:0000256" key="6">
    <source>
        <dbReference type="RuleBase" id="RU003477"/>
    </source>
</evidence>
<proteinExistence type="inferred from homology"/>
<dbReference type="CDD" id="cd06089">
    <property type="entry name" value="KOW_RPL26"/>
    <property type="match status" value="1"/>
</dbReference>
<name>A0ABT3BNR1_9BACT</name>
<evidence type="ECO:0000256" key="3">
    <source>
        <dbReference type="ARBA" id="ARBA00023274"/>
    </source>
</evidence>
<dbReference type="InterPro" id="IPR003256">
    <property type="entry name" value="Ribosomal_uL24"/>
</dbReference>
<gene>
    <name evidence="5 8" type="primary">rplX</name>
    <name evidence="8" type="ORF">OF365_00580</name>
</gene>
<keyword evidence="2 5" id="KW-0689">Ribosomal protein</keyword>
<dbReference type="SUPFAM" id="SSF50104">
    <property type="entry name" value="Translation proteins SH3-like domain"/>
    <property type="match status" value="1"/>
</dbReference>
<evidence type="ECO:0000259" key="7">
    <source>
        <dbReference type="SMART" id="SM00739"/>
    </source>
</evidence>
<sequence length="110" mass="12431">MNRIKKGDSVIVISGKHKQKTGIVISVDPKNETAIVEGVNKVKKHQKKDQTHEQSGILEKEAPIRLCKLAVLETKGKDKGKPTKISFEFNKENKKVRVARKTRSELETKK</sequence>
<dbReference type="GO" id="GO:0005840">
    <property type="term" value="C:ribosome"/>
    <property type="evidence" value="ECO:0007669"/>
    <property type="project" value="UniProtKB-KW"/>
</dbReference>
<comment type="function">
    <text evidence="5">One of the proteins that surrounds the polypeptide exit tunnel on the outside of the subunit.</text>
</comment>
<dbReference type="Pfam" id="PF00467">
    <property type="entry name" value="KOW"/>
    <property type="match status" value="1"/>
</dbReference>
<evidence type="ECO:0000256" key="5">
    <source>
        <dbReference type="HAMAP-Rule" id="MF_01326"/>
    </source>
</evidence>
<dbReference type="Pfam" id="PF17136">
    <property type="entry name" value="ribosomal_L24"/>
    <property type="match status" value="1"/>
</dbReference>
<dbReference type="HAMAP" id="MF_01326_B">
    <property type="entry name" value="Ribosomal_uL24_B"/>
    <property type="match status" value="1"/>
</dbReference>
<evidence type="ECO:0000256" key="1">
    <source>
        <dbReference type="ARBA" id="ARBA00010618"/>
    </source>
</evidence>
<evidence type="ECO:0000313" key="9">
    <source>
        <dbReference type="Proteomes" id="UP001207252"/>
    </source>
</evidence>
<dbReference type="Gene3D" id="2.30.30.30">
    <property type="match status" value="1"/>
</dbReference>
<comment type="caution">
    <text evidence="8">The sequence shown here is derived from an EMBL/GenBank/DDBJ whole genome shotgun (WGS) entry which is preliminary data.</text>
</comment>
<comment type="function">
    <text evidence="5">One of two assembly initiator proteins, it binds directly to the 5'-end of the 23S rRNA, where it nucleates assembly of the 50S subunit.</text>
</comment>
<feature type="domain" description="KOW" evidence="7">
    <location>
        <begin position="3"/>
        <end position="30"/>
    </location>
</feature>
<dbReference type="InterPro" id="IPR041988">
    <property type="entry name" value="Ribosomal_uL24_KOW"/>
</dbReference>
<dbReference type="SMART" id="SM00739">
    <property type="entry name" value="KOW"/>
    <property type="match status" value="1"/>
</dbReference>
<dbReference type="EMBL" id="JAOXHJ010000001">
    <property type="protein sequence ID" value="MCV3753884.1"/>
    <property type="molecule type" value="Genomic_DNA"/>
</dbReference>
<dbReference type="PROSITE" id="PS01108">
    <property type="entry name" value="RIBOSOMAL_L24"/>
    <property type="match status" value="1"/>
</dbReference>
<reference evidence="8 9" key="1">
    <citation type="journal article" date="2020" name="Int. J. Syst. Evol. Microbiol.">
        <title>Ureaplasma miroungigenitalium sp. nov. isolated from northern elephant seals (Mirounga angustirostris) and Ureaplasma zalophigenitalium sp. nov. isolated from California sea lions (Zalophus californianus).</title>
        <authorList>
            <person name="Volokhov D.V."/>
            <person name="Gulland F.M."/>
            <person name="Gao Y."/>
            <person name="Chizhikov V.E."/>
        </authorList>
    </citation>
    <scope>NUCLEOTIDE SEQUENCE [LARGE SCALE GENOMIC DNA]</scope>
    <source>
        <strain evidence="8 9">CSL7644-GEN</strain>
    </source>
</reference>
<keyword evidence="3 5" id="KW-0687">Ribonucleoprotein</keyword>
<evidence type="ECO:0000313" key="8">
    <source>
        <dbReference type="EMBL" id="MCV3753884.1"/>
    </source>
</evidence>
<evidence type="ECO:0000256" key="2">
    <source>
        <dbReference type="ARBA" id="ARBA00022980"/>
    </source>
</evidence>
<keyword evidence="5" id="KW-0699">rRNA-binding</keyword>
<dbReference type="RefSeq" id="WP_263817686.1">
    <property type="nucleotide sequence ID" value="NZ_JAOXHJ010000001.1"/>
</dbReference>
<dbReference type="Proteomes" id="UP001207252">
    <property type="component" value="Unassembled WGS sequence"/>
</dbReference>
<dbReference type="InterPro" id="IPR057264">
    <property type="entry name" value="Ribosomal_uL24_C"/>
</dbReference>
<dbReference type="InterPro" id="IPR014722">
    <property type="entry name" value="Rib_uL2_dom2"/>
</dbReference>
<keyword evidence="9" id="KW-1185">Reference proteome</keyword>